<comment type="caution">
    <text evidence="2">The sequence shown here is derived from an EMBL/GenBank/DDBJ whole genome shotgun (WGS) entry which is preliminary data.</text>
</comment>
<evidence type="ECO:0000256" key="1">
    <source>
        <dbReference type="SAM" id="MobiDB-lite"/>
    </source>
</evidence>
<feature type="compositionally biased region" description="Polar residues" evidence="1">
    <location>
        <begin position="13"/>
        <end position="23"/>
    </location>
</feature>
<accession>L7F8H1</accession>
<evidence type="ECO:0000313" key="3">
    <source>
        <dbReference type="Proteomes" id="UP000010931"/>
    </source>
</evidence>
<evidence type="ECO:0000313" key="2">
    <source>
        <dbReference type="EMBL" id="ELP67903.1"/>
    </source>
</evidence>
<dbReference type="AlphaFoldDB" id="L7F8H1"/>
<dbReference type="PATRIC" id="fig|698760.3.peg.3363"/>
<protein>
    <submittedName>
        <fullName evidence="2">Uncharacterized protein</fullName>
    </submittedName>
</protein>
<dbReference type="STRING" id="85558.T45_09015"/>
<dbReference type="RefSeq" id="WP_006376952.1">
    <property type="nucleotide sequence ID" value="NZ_AEJB01000253.1"/>
</dbReference>
<dbReference type="EMBL" id="AEJB01000253">
    <property type="protein sequence ID" value="ELP67903.1"/>
    <property type="molecule type" value="Genomic_DNA"/>
</dbReference>
<name>L7F8H1_STRT8</name>
<sequence length="100" mass="10686">MRHLPRSKRAVTTHVNPDLSTSPDEGPKVLAVGRFQRPTCDNCGGFKAAKVVIGGRIATIHCSECVPAPTAGLDDVMDDVERQDNEQGPEADDLFAGWAA</sequence>
<proteinExistence type="predicted"/>
<feature type="compositionally biased region" description="Basic residues" evidence="1">
    <location>
        <begin position="1"/>
        <end position="11"/>
    </location>
</feature>
<organism evidence="2 3">
    <name type="scientific">Streptomyces turgidiscabies (strain Car8)</name>
    <dbReference type="NCBI Taxonomy" id="698760"/>
    <lineage>
        <taxon>Bacteria</taxon>
        <taxon>Bacillati</taxon>
        <taxon>Actinomycetota</taxon>
        <taxon>Actinomycetes</taxon>
        <taxon>Kitasatosporales</taxon>
        <taxon>Streptomycetaceae</taxon>
        <taxon>Streptomyces</taxon>
    </lineage>
</organism>
<dbReference type="GeneID" id="97407596"/>
<gene>
    <name evidence="2" type="ORF">STRTUCAR8_00038</name>
</gene>
<feature type="region of interest" description="Disordered" evidence="1">
    <location>
        <begin position="1"/>
        <end position="26"/>
    </location>
</feature>
<reference evidence="2 3" key="1">
    <citation type="journal article" date="2011" name="Plasmid">
        <title>Streptomyces turgidiscabies Car8 contains a modular pathogenicity island that shares virulence genes with other actinobacterial plant pathogens.</title>
        <authorList>
            <person name="Huguet-Tapia J.C."/>
            <person name="Badger J.H."/>
            <person name="Loria R."/>
            <person name="Pettis G.S."/>
        </authorList>
    </citation>
    <scope>NUCLEOTIDE SEQUENCE [LARGE SCALE GENOMIC DNA]</scope>
    <source>
        <strain evidence="2 3">Car8</strain>
    </source>
</reference>
<dbReference type="Proteomes" id="UP000010931">
    <property type="component" value="Unassembled WGS sequence"/>
</dbReference>
<keyword evidence="3" id="KW-1185">Reference proteome</keyword>